<keyword evidence="3" id="KW-0393">Immunoglobulin domain</keyword>
<dbReference type="FunFam" id="2.60.40.10:FF:000032">
    <property type="entry name" value="palladin isoform X1"/>
    <property type="match status" value="1"/>
</dbReference>
<keyword evidence="9" id="KW-1185">Reference proteome</keyword>
<feature type="region of interest" description="Disordered" evidence="4">
    <location>
        <begin position="282"/>
        <end position="302"/>
    </location>
</feature>
<evidence type="ECO:0000256" key="1">
    <source>
        <dbReference type="ARBA" id="ARBA00022737"/>
    </source>
</evidence>
<sequence>MKNILLLLIVLHLAVETTLAAFAQGNLQLVFHPKSGKSSENHPISDNLTALWCQAVAKGPDGEYVKLPVKSARFLHYNPNKQLQARIDNRRAYLDLGPQNLLATGKYKCEIVTEEEEMVHGNLFVYLRPVFHTNSSFRLDFKDEENLFAFNGPSSKFVRGTTAILECPAKGYPKPDFRWFKEGEFIEPSAKFKIQHNQLKIYDVTDEDAGSYRCVASNAFPVYLDAEETKFDLILDQQLRVTGSLDWLVPLIVIIIILILLFVIIYSCAYWKKRAGRKSYDVAKEEKNIHDSEQQRLRDDQD</sequence>
<dbReference type="SUPFAM" id="SSF48726">
    <property type="entry name" value="Immunoglobulin"/>
    <property type="match status" value="1"/>
</dbReference>
<proteinExistence type="predicted"/>
<name>A0A811LFE6_9BILA</name>
<dbReference type="InterPro" id="IPR013098">
    <property type="entry name" value="Ig_I-set"/>
</dbReference>
<dbReference type="EMBL" id="CAJFCW020000005">
    <property type="protein sequence ID" value="CAG9122113.1"/>
    <property type="molecule type" value="Genomic_DNA"/>
</dbReference>
<dbReference type="InterPro" id="IPR058814">
    <property type="entry name" value="ZIG1/7_N"/>
</dbReference>
<dbReference type="Gene3D" id="2.60.40.10">
    <property type="entry name" value="Immunoglobulins"/>
    <property type="match status" value="1"/>
</dbReference>
<protein>
    <recommendedName>
        <fullName evidence="7">Ig-like domain-containing protein</fullName>
    </recommendedName>
</protein>
<keyword evidence="1" id="KW-0677">Repeat</keyword>
<dbReference type="InterPro" id="IPR036179">
    <property type="entry name" value="Ig-like_dom_sf"/>
</dbReference>
<dbReference type="OrthoDB" id="114660at2759"/>
<dbReference type="SMART" id="SM00408">
    <property type="entry name" value="IGc2"/>
    <property type="match status" value="1"/>
</dbReference>
<dbReference type="CDD" id="cd00096">
    <property type="entry name" value="Ig"/>
    <property type="match status" value="1"/>
</dbReference>
<evidence type="ECO:0000256" key="2">
    <source>
        <dbReference type="ARBA" id="ARBA00023157"/>
    </source>
</evidence>
<dbReference type="InterPro" id="IPR003598">
    <property type="entry name" value="Ig_sub2"/>
</dbReference>
<dbReference type="Proteomes" id="UP000783686">
    <property type="component" value="Unassembled WGS sequence"/>
</dbReference>
<dbReference type="EMBL" id="CAJFDH010000005">
    <property type="protein sequence ID" value="CAD5226394.1"/>
    <property type="molecule type" value="Genomic_DNA"/>
</dbReference>
<evidence type="ECO:0000256" key="5">
    <source>
        <dbReference type="SAM" id="Phobius"/>
    </source>
</evidence>
<evidence type="ECO:0000256" key="3">
    <source>
        <dbReference type="ARBA" id="ARBA00023319"/>
    </source>
</evidence>
<dbReference type="Pfam" id="PF07679">
    <property type="entry name" value="I-set"/>
    <property type="match status" value="1"/>
</dbReference>
<dbReference type="AlphaFoldDB" id="A0A811LFE6"/>
<feature type="signal peptide" evidence="6">
    <location>
        <begin position="1"/>
        <end position="20"/>
    </location>
</feature>
<keyword evidence="5" id="KW-1133">Transmembrane helix</keyword>
<keyword evidence="5" id="KW-0472">Membrane</keyword>
<evidence type="ECO:0000313" key="8">
    <source>
        <dbReference type="EMBL" id="CAD5226394.1"/>
    </source>
</evidence>
<gene>
    <name evidence="8" type="ORF">BOKJ2_LOCUS12056</name>
</gene>
<keyword evidence="5" id="KW-0812">Transmembrane</keyword>
<feature type="chain" id="PRO_5035595611" description="Ig-like domain-containing protein" evidence="6">
    <location>
        <begin position="21"/>
        <end position="302"/>
    </location>
</feature>
<evidence type="ECO:0000259" key="7">
    <source>
        <dbReference type="PROSITE" id="PS50835"/>
    </source>
</evidence>
<comment type="caution">
    <text evidence="8">The sequence shown here is derived from an EMBL/GenBank/DDBJ whole genome shotgun (WGS) entry which is preliminary data.</text>
</comment>
<dbReference type="PANTHER" id="PTHR44170">
    <property type="entry name" value="PROTEIN SIDEKICK"/>
    <property type="match status" value="1"/>
</dbReference>
<dbReference type="GO" id="GO:0098609">
    <property type="term" value="P:cell-cell adhesion"/>
    <property type="evidence" value="ECO:0007669"/>
    <property type="project" value="TreeGrafter"/>
</dbReference>
<dbReference type="InterPro" id="IPR007110">
    <property type="entry name" value="Ig-like_dom"/>
</dbReference>
<keyword evidence="2" id="KW-1015">Disulfide bond</keyword>
<dbReference type="SMART" id="SM00409">
    <property type="entry name" value="IG"/>
    <property type="match status" value="1"/>
</dbReference>
<organism evidence="8 9">
    <name type="scientific">Bursaphelenchus okinawaensis</name>
    <dbReference type="NCBI Taxonomy" id="465554"/>
    <lineage>
        <taxon>Eukaryota</taxon>
        <taxon>Metazoa</taxon>
        <taxon>Ecdysozoa</taxon>
        <taxon>Nematoda</taxon>
        <taxon>Chromadorea</taxon>
        <taxon>Rhabditida</taxon>
        <taxon>Tylenchina</taxon>
        <taxon>Tylenchomorpha</taxon>
        <taxon>Aphelenchoidea</taxon>
        <taxon>Aphelenchoididae</taxon>
        <taxon>Bursaphelenchus</taxon>
    </lineage>
</organism>
<dbReference type="InterPro" id="IPR013783">
    <property type="entry name" value="Ig-like_fold"/>
</dbReference>
<dbReference type="GO" id="GO:0016020">
    <property type="term" value="C:membrane"/>
    <property type="evidence" value="ECO:0007669"/>
    <property type="project" value="UniProtKB-SubCell"/>
</dbReference>
<accession>A0A811LFE6</accession>
<evidence type="ECO:0000313" key="9">
    <source>
        <dbReference type="Proteomes" id="UP000614601"/>
    </source>
</evidence>
<reference evidence="8" key="1">
    <citation type="submission" date="2020-09" db="EMBL/GenBank/DDBJ databases">
        <authorList>
            <person name="Kikuchi T."/>
        </authorList>
    </citation>
    <scope>NUCLEOTIDE SEQUENCE</scope>
    <source>
        <strain evidence="8">SH1</strain>
    </source>
</reference>
<feature type="domain" description="Ig-like" evidence="7">
    <location>
        <begin position="129"/>
        <end position="232"/>
    </location>
</feature>
<keyword evidence="6" id="KW-0732">Signal</keyword>
<dbReference type="InterPro" id="IPR003599">
    <property type="entry name" value="Ig_sub"/>
</dbReference>
<dbReference type="Pfam" id="PF26428">
    <property type="entry name" value="Zwei_Ig_N"/>
    <property type="match status" value="1"/>
</dbReference>
<dbReference type="PANTHER" id="PTHR44170:SF6">
    <property type="entry name" value="CONTACTIN"/>
    <property type="match status" value="1"/>
</dbReference>
<evidence type="ECO:0000256" key="6">
    <source>
        <dbReference type="SAM" id="SignalP"/>
    </source>
</evidence>
<feature type="transmembrane region" description="Helical" evidence="5">
    <location>
        <begin position="247"/>
        <end position="271"/>
    </location>
</feature>
<evidence type="ECO:0000256" key="4">
    <source>
        <dbReference type="SAM" id="MobiDB-lite"/>
    </source>
</evidence>
<dbReference type="PROSITE" id="PS50835">
    <property type="entry name" value="IG_LIKE"/>
    <property type="match status" value="1"/>
</dbReference>
<dbReference type="Proteomes" id="UP000614601">
    <property type="component" value="Unassembled WGS sequence"/>
</dbReference>